<evidence type="ECO:0000256" key="6">
    <source>
        <dbReference type="ARBA" id="ARBA00022801"/>
    </source>
</evidence>
<keyword evidence="4" id="KW-0479">Metal-binding</keyword>
<evidence type="ECO:0000256" key="5">
    <source>
        <dbReference type="ARBA" id="ARBA00022741"/>
    </source>
</evidence>
<dbReference type="SUPFAM" id="SSF52540">
    <property type="entry name" value="P-loop containing nucleoside triphosphate hydrolases"/>
    <property type="match status" value="1"/>
</dbReference>
<evidence type="ECO:0000256" key="1">
    <source>
        <dbReference type="ARBA" id="ARBA00006847"/>
    </source>
</evidence>
<evidence type="ECO:0000313" key="12">
    <source>
        <dbReference type="EMBL" id="MBG3876795.1"/>
    </source>
</evidence>
<sequence>MNCSQFSLAPTRRIGYMILNKVRSMNIAPRAFHFSKRDDSGDEPSFHTVLAHCADVSAVAECILTVTTLGNRLAQVAQQPLCSGQIQRLAAIAALHDLGKYAPCFQTKIRQLGKGCGHIEVLDGLFRLDKAVNKLSALLPWLTQWDTTSGITMGRLLDAAWSHHGTPRGFVFNRQGASRCWEQQWTTDHGGAFDGIAVLANALPSWFPKAFAPDTPPLPDTPGLTHLFAGLVMLADWLGSDTRFFPYCGQDGRPGPDNDPMPYARQAAAKALRDTGLDASPLHAAPLPAFEQQFPFPPRGMQRDIENVPLLSEGSLTILEAETGSGKTEAAFRLFSRLFHAGLVDSLYFACPLRFAATQLHKRAVSCMTRTYDSPPPVVLAVPGYLRVDKAEGYRLPDFRVQWSEVGEWATANRGWACEHPKRYLCAPVAVGTIDQCLLAGMRAGHAHLRAIGLARSLLVVDEVHASDAYMTTLTCNLLRFLQKVGGHVLLMSATLCGAVRQHYLDVWEHGAKWPNTAPAFDACLAAPYPTLWSGRKALTASDNKSGPPRSDAGRRIFPQILPLGNGAELAIKAAILARTGACVLIVRNKVATAVETCRAVEEQLADARHLLFRVNDVATLHHGRFGPEDRRLLDTAVEDRFGKAGSRHPGVLVATQTLEQSLDVDFDVLFTDLCPMDVLLQRIGRLHRHSRNEDARPAECRKAVCHVISPDDGKADTLLTPTVQRILNAGIERAYPDLRCLKLTLDLLNKAALDTQPWCIPHDNRLLVESATHPDRLRACHALAPEWEAHGVRIEGVLTAQTQQGIFSLVEWDKHFGPDSAAPANEEERMFTRLGLNDRVAVFSDAQPGPFGHPVRQVKIPGWLASGAAPDEVPTNIEARDGTLRFNFASNRFRYDRHGLHKEER</sequence>
<feature type="domain" description="HD Cas3-type" evidence="11">
    <location>
        <begin position="42"/>
        <end position="238"/>
    </location>
</feature>
<evidence type="ECO:0000256" key="9">
    <source>
        <dbReference type="ARBA" id="ARBA00023118"/>
    </source>
</evidence>
<dbReference type="Pfam" id="PF18019">
    <property type="entry name" value="Cas3_HD"/>
    <property type="match status" value="1"/>
</dbReference>
<evidence type="ECO:0000256" key="3">
    <source>
        <dbReference type="ARBA" id="ARBA00022722"/>
    </source>
</evidence>
<evidence type="ECO:0000256" key="2">
    <source>
        <dbReference type="ARBA" id="ARBA00009046"/>
    </source>
</evidence>
<name>A0ABS0J2Y6_9BACT</name>
<reference evidence="12 13" key="1">
    <citation type="submission" date="2019-08" db="EMBL/GenBank/DDBJ databases">
        <authorList>
            <person name="Luo N."/>
        </authorList>
    </citation>
    <scope>NUCLEOTIDE SEQUENCE [LARGE SCALE GENOMIC DNA]</scope>
    <source>
        <strain evidence="12 13">NCIMB 9442</strain>
    </source>
</reference>
<dbReference type="PROSITE" id="PS51192">
    <property type="entry name" value="HELICASE_ATP_BIND_1"/>
    <property type="match status" value="1"/>
</dbReference>
<dbReference type="CDD" id="cd09641">
    <property type="entry name" value="Cas3''_I"/>
    <property type="match status" value="1"/>
</dbReference>
<dbReference type="SMART" id="SM00487">
    <property type="entry name" value="DEXDc"/>
    <property type="match status" value="1"/>
</dbReference>
<accession>A0ABS0J2Y6</accession>
<keyword evidence="7" id="KW-0347">Helicase</keyword>
<dbReference type="InterPro" id="IPR006483">
    <property type="entry name" value="CRISPR-assoc_Cas3_HD"/>
</dbReference>
<evidence type="ECO:0000259" key="10">
    <source>
        <dbReference type="PROSITE" id="PS51192"/>
    </source>
</evidence>
<dbReference type="InterPro" id="IPR050547">
    <property type="entry name" value="DEAD_box_RNA_helicases"/>
</dbReference>
<keyword evidence="6" id="KW-0378">Hydrolase</keyword>
<comment type="similarity">
    <text evidence="2">In the central section; belongs to the CRISPR-associated helicase Cas3 family.</text>
</comment>
<dbReference type="Gene3D" id="3.40.50.300">
    <property type="entry name" value="P-loop containing nucleotide triphosphate hydrolases"/>
    <property type="match status" value="2"/>
</dbReference>
<proteinExistence type="inferred from homology"/>
<dbReference type="Pfam" id="PF22590">
    <property type="entry name" value="Cas3-like_C_2"/>
    <property type="match status" value="1"/>
</dbReference>
<evidence type="ECO:0000256" key="7">
    <source>
        <dbReference type="ARBA" id="ARBA00022806"/>
    </source>
</evidence>
<organism evidence="12 13">
    <name type="scientific">Nitratidesulfovibrio oxamicus</name>
    <dbReference type="NCBI Taxonomy" id="32016"/>
    <lineage>
        <taxon>Bacteria</taxon>
        <taxon>Pseudomonadati</taxon>
        <taxon>Thermodesulfobacteriota</taxon>
        <taxon>Desulfovibrionia</taxon>
        <taxon>Desulfovibrionales</taxon>
        <taxon>Desulfovibrionaceae</taxon>
        <taxon>Nitratidesulfovibrio</taxon>
    </lineage>
</organism>
<feature type="domain" description="Helicase ATP-binding" evidence="10">
    <location>
        <begin position="308"/>
        <end position="514"/>
    </location>
</feature>
<dbReference type="PANTHER" id="PTHR47963">
    <property type="entry name" value="DEAD-BOX ATP-DEPENDENT RNA HELICASE 47, MITOCHONDRIAL"/>
    <property type="match status" value="1"/>
</dbReference>
<evidence type="ECO:0000313" key="13">
    <source>
        <dbReference type="Proteomes" id="UP001194469"/>
    </source>
</evidence>
<dbReference type="Proteomes" id="UP001194469">
    <property type="component" value="Unassembled WGS sequence"/>
</dbReference>
<dbReference type="InterPro" id="IPR054712">
    <property type="entry name" value="Cas3-like_dom"/>
</dbReference>
<dbReference type="InterPro" id="IPR014001">
    <property type="entry name" value="Helicase_ATP-bd"/>
</dbReference>
<evidence type="ECO:0000256" key="4">
    <source>
        <dbReference type="ARBA" id="ARBA00022723"/>
    </source>
</evidence>
<keyword evidence="8" id="KW-0067">ATP-binding</keyword>
<dbReference type="Gene3D" id="1.10.3210.30">
    <property type="match status" value="1"/>
</dbReference>
<dbReference type="NCBIfam" id="TIGR01596">
    <property type="entry name" value="cas3_HD"/>
    <property type="match status" value="1"/>
</dbReference>
<evidence type="ECO:0000259" key="11">
    <source>
        <dbReference type="PROSITE" id="PS51643"/>
    </source>
</evidence>
<dbReference type="EMBL" id="VRYY01000165">
    <property type="protein sequence ID" value="MBG3876795.1"/>
    <property type="molecule type" value="Genomic_DNA"/>
</dbReference>
<comment type="similarity">
    <text evidence="1">In the N-terminal section; belongs to the CRISPR-associated nuclease Cas3-HD family.</text>
</comment>
<protein>
    <submittedName>
        <fullName evidence="12">CRISPR-associated helicase Cas3</fullName>
    </submittedName>
</protein>
<gene>
    <name evidence="12" type="primary">cas3</name>
    <name evidence="12" type="ORF">FVW20_07090</name>
</gene>
<evidence type="ECO:0000256" key="8">
    <source>
        <dbReference type="ARBA" id="ARBA00022840"/>
    </source>
</evidence>
<dbReference type="PANTHER" id="PTHR47963:SF9">
    <property type="entry name" value="CRISPR-ASSOCIATED ENDONUCLEASE_HELICASE CAS3"/>
    <property type="match status" value="1"/>
</dbReference>
<dbReference type="NCBIfam" id="TIGR01587">
    <property type="entry name" value="cas3_core"/>
    <property type="match status" value="1"/>
</dbReference>
<dbReference type="SMART" id="SM00471">
    <property type="entry name" value="HDc"/>
    <property type="match status" value="1"/>
</dbReference>
<dbReference type="InterPro" id="IPR027417">
    <property type="entry name" value="P-loop_NTPase"/>
</dbReference>
<keyword evidence="5" id="KW-0547">Nucleotide-binding</keyword>
<keyword evidence="13" id="KW-1185">Reference proteome</keyword>
<keyword evidence="9" id="KW-0051">Antiviral defense</keyword>
<dbReference type="InterPro" id="IPR038257">
    <property type="entry name" value="CRISPR-assoc_Cas3_HD_sf"/>
</dbReference>
<dbReference type="InterPro" id="IPR006474">
    <property type="entry name" value="Helicase_Cas3_CRISPR-ass_core"/>
</dbReference>
<dbReference type="PROSITE" id="PS51643">
    <property type="entry name" value="HD_CAS3"/>
    <property type="match status" value="1"/>
</dbReference>
<dbReference type="InterPro" id="IPR003607">
    <property type="entry name" value="HD/PDEase_dom"/>
</dbReference>
<keyword evidence="3" id="KW-0540">Nuclease</keyword>
<comment type="caution">
    <text evidence="12">The sequence shown here is derived from an EMBL/GenBank/DDBJ whole genome shotgun (WGS) entry which is preliminary data.</text>
</comment>